<protein>
    <submittedName>
        <fullName evidence="1">Uncharacterized protein</fullName>
    </submittedName>
</protein>
<evidence type="ECO:0000313" key="2">
    <source>
        <dbReference type="Proteomes" id="UP000019666"/>
    </source>
</evidence>
<sequence length="92" mass="10223">MCIHDRGAVHKVLRLWEDGFTLAVTDTPPLHGYVDLFDGPRHLASCLIVATGAEEGGERTYEFKIRMPVTDRPAVDFEQPESSPAALIPRSF</sequence>
<accession>A0A017HUK9</accession>
<reference evidence="1 2" key="1">
    <citation type="submission" date="2013-02" db="EMBL/GenBank/DDBJ databases">
        <authorList>
            <person name="Fiebig A."/>
            <person name="Goeker M."/>
            <person name="Klenk H.-P.P."/>
        </authorList>
    </citation>
    <scope>NUCLEOTIDE SEQUENCE [LARGE SCALE GENOMIC DNA]</scope>
    <source>
        <strain evidence="1 2">DSM 19309</strain>
    </source>
</reference>
<dbReference type="STRING" id="442562.Rumeso_00368"/>
<gene>
    <name evidence="1" type="ORF">Rumeso_00368</name>
</gene>
<keyword evidence="2" id="KW-1185">Reference proteome</keyword>
<comment type="caution">
    <text evidence="1">The sequence shown here is derived from an EMBL/GenBank/DDBJ whole genome shotgun (WGS) entry which is preliminary data.</text>
</comment>
<organism evidence="1 2">
    <name type="scientific">Rubellimicrobium mesophilum DSM 19309</name>
    <dbReference type="NCBI Taxonomy" id="442562"/>
    <lineage>
        <taxon>Bacteria</taxon>
        <taxon>Pseudomonadati</taxon>
        <taxon>Pseudomonadota</taxon>
        <taxon>Alphaproteobacteria</taxon>
        <taxon>Rhodobacterales</taxon>
        <taxon>Roseobacteraceae</taxon>
        <taxon>Rubellimicrobium</taxon>
    </lineage>
</organism>
<dbReference type="Proteomes" id="UP000019666">
    <property type="component" value="Unassembled WGS sequence"/>
</dbReference>
<dbReference type="HOGENOM" id="CLU_169641_0_0_5"/>
<dbReference type="AlphaFoldDB" id="A0A017HUK9"/>
<proteinExistence type="predicted"/>
<dbReference type="EMBL" id="AOSK01000018">
    <property type="protein sequence ID" value="EYD78031.1"/>
    <property type="molecule type" value="Genomic_DNA"/>
</dbReference>
<name>A0A017HUK9_9RHOB</name>
<evidence type="ECO:0000313" key="1">
    <source>
        <dbReference type="EMBL" id="EYD78031.1"/>
    </source>
</evidence>
<dbReference type="RefSeq" id="WP_245639250.1">
    <property type="nucleotide sequence ID" value="NZ_KK088572.1"/>
</dbReference>